<evidence type="ECO:0008006" key="3">
    <source>
        <dbReference type="Google" id="ProtNLM"/>
    </source>
</evidence>
<protein>
    <recommendedName>
        <fullName evidence="3">HK97 gp10 family phage protein</fullName>
    </recommendedName>
</protein>
<reference evidence="1 2" key="1">
    <citation type="submission" date="2024-03" db="EMBL/GenBank/DDBJ databases">
        <title>Human intestinal bacterial collection.</title>
        <authorList>
            <person name="Pauvert C."/>
            <person name="Hitch T.C.A."/>
            <person name="Clavel T."/>
        </authorList>
    </citation>
    <scope>NUCLEOTIDE SEQUENCE [LARGE SCALE GENOMIC DNA]</scope>
    <source>
        <strain evidence="1 2">CLA-AP-H34</strain>
    </source>
</reference>
<evidence type="ECO:0000313" key="2">
    <source>
        <dbReference type="Proteomes" id="UP001440599"/>
    </source>
</evidence>
<comment type="caution">
    <text evidence="1">The sequence shown here is derived from an EMBL/GenBank/DDBJ whole genome shotgun (WGS) entry which is preliminary data.</text>
</comment>
<accession>A0ABV1EK62</accession>
<keyword evidence="2" id="KW-1185">Reference proteome</keyword>
<proteinExistence type="predicted"/>
<gene>
    <name evidence="1" type="ORF">WMO45_00325</name>
</gene>
<evidence type="ECO:0000313" key="1">
    <source>
        <dbReference type="EMBL" id="MEQ2454957.1"/>
    </source>
</evidence>
<dbReference type="RefSeq" id="WP_349138634.1">
    <property type="nucleotide sequence ID" value="NZ_JBBMFT010000001.1"/>
</dbReference>
<dbReference type="Proteomes" id="UP001440599">
    <property type="component" value="Unassembled WGS sequence"/>
</dbReference>
<dbReference type="EMBL" id="JBBMFT010000001">
    <property type="protein sequence ID" value="MEQ2454957.1"/>
    <property type="molecule type" value="Genomic_DNA"/>
</dbReference>
<name>A0ABV1EK62_9FIRM</name>
<sequence>MQELDLQQLQERWSRLIQQFPGQKRDLLERAGQQILQRLRSAIGGTGKVASWQDMSMGSKGGYVAVRPRKDTYQMTGSGTRYAVGYITNAIENGHRNRRPQPSGKADYRYRARIHHAATPGRHFYYSVRQQLGQVGDRELRQLAQEILEELGGQG</sequence>
<organism evidence="1 2">
    <name type="scientific">Flavonifractor hominis</name>
    <dbReference type="NCBI Taxonomy" id="3133178"/>
    <lineage>
        <taxon>Bacteria</taxon>
        <taxon>Bacillati</taxon>
        <taxon>Bacillota</taxon>
        <taxon>Clostridia</taxon>
        <taxon>Eubacteriales</taxon>
        <taxon>Oscillospiraceae</taxon>
        <taxon>Flavonifractor</taxon>
    </lineage>
</organism>